<dbReference type="GO" id="GO:0009246">
    <property type="term" value="P:enterobacterial common antigen biosynthetic process"/>
    <property type="evidence" value="ECO:0007669"/>
    <property type="project" value="InterPro"/>
</dbReference>
<dbReference type="GO" id="GO:0008417">
    <property type="term" value="F:fucosyltransferase activity"/>
    <property type="evidence" value="ECO:0007669"/>
    <property type="project" value="InterPro"/>
</dbReference>
<dbReference type="AlphaFoldDB" id="A0A919BDJ5"/>
<dbReference type="InterPro" id="IPR009993">
    <property type="entry name" value="WecF"/>
</dbReference>
<keyword evidence="4" id="KW-0808">Transferase</keyword>
<evidence type="ECO:0000313" key="6">
    <source>
        <dbReference type="EMBL" id="GHF80925.1"/>
    </source>
</evidence>
<keyword evidence="2" id="KW-0997">Cell inner membrane</keyword>
<dbReference type="EMBL" id="BNCK01000001">
    <property type="protein sequence ID" value="GHF80925.1"/>
    <property type="molecule type" value="Genomic_DNA"/>
</dbReference>
<accession>A0A919BDJ5</accession>
<dbReference type="RefSeq" id="WP_189767153.1">
    <property type="nucleotide sequence ID" value="NZ_BNCK01000001.1"/>
</dbReference>
<dbReference type="Pfam" id="PF07429">
    <property type="entry name" value="Glyco_transf_56"/>
    <property type="match status" value="1"/>
</dbReference>
<name>A0A919BDJ5_9GAMM</name>
<protein>
    <recommendedName>
        <fullName evidence="8">4-alpha-L-fucosyltransferase</fullName>
    </recommendedName>
</protein>
<evidence type="ECO:0008006" key="8">
    <source>
        <dbReference type="Google" id="ProtNLM"/>
    </source>
</evidence>
<evidence type="ECO:0000256" key="4">
    <source>
        <dbReference type="ARBA" id="ARBA00022679"/>
    </source>
</evidence>
<evidence type="ECO:0000256" key="5">
    <source>
        <dbReference type="ARBA" id="ARBA00023136"/>
    </source>
</evidence>
<dbReference type="Proteomes" id="UP000623842">
    <property type="component" value="Unassembled WGS sequence"/>
</dbReference>
<organism evidence="6 7">
    <name type="scientific">Thalassotalea marina</name>
    <dbReference type="NCBI Taxonomy" id="1673741"/>
    <lineage>
        <taxon>Bacteria</taxon>
        <taxon>Pseudomonadati</taxon>
        <taxon>Pseudomonadota</taxon>
        <taxon>Gammaproteobacteria</taxon>
        <taxon>Alteromonadales</taxon>
        <taxon>Colwelliaceae</taxon>
        <taxon>Thalassotalea</taxon>
    </lineage>
</organism>
<keyword evidence="7" id="KW-1185">Reference proteome</keyword>
<evidence type="ECO:0000256" key="3">
    <source>
        <dbReference type="ARBA" id="ARBA00022676"/>
    </source>
</evidence>
<keyword evidence="3" id="KW-0328">Glycosyltransferase</keyword>
<comment type="caution">
    <text evidence="6">The sequence shown here is derived from an EMBL/GenBank/DDBJ whole genome shotgun (WGS) entry which is preliminary data.</text>
</comment>
<sequence length="359" mass="40650">MKPQPSIIHIFDGNPHHYIPMQGFLTSIEQINVKQQFWVRKVSEDETLELPFEAKTYRTGRELVNEMQALHKSTRFVFHGLFDLNGIASKFLYRAIAKRCSCVLWGAELYRHSQEVRGVKQKLAKVIHSIVLNRFDRVFALNTGDAQLAVNTFGKPNVGVLPYPLISNDFVFNPNGRDNISKPVHILVGNSAAPSNEHTTLLQLLRPLASEDIIITAPLNYGADKDYVEKICQLGNEIFGEKFTAITHMLNKKSYDNLLNTVDGAVLGHKRQQGLYVVYAMLQMGKPVFLRSDTSSFENLSALEFELNDTIELDKTEKEKVVALFSKLNARNATLFEQNYTIDALSPKWADMINSLFTV</sequence>
<proteinExistence type="predicted"/>
<gene>
    <name evidence="6" type="ORF">GCM10017161_05300</name>
</gene>
<evidence type="ECO:0000256" key="1">
    <source>
        <dbReference type="ARBA" id="ARBA00022475"/>
    </source>
</evidence>
<keyword evidence="1" id="KW-1003">Cell membrane</keyword>
<evidence type="ECO:0000256" key="2">
    <source>
        <dbReference type="ARBA" id="ARBA00022519"/>
    </source>
</evidence>
<keyword evidence="5" id="KW-0472">Membrane</keyword>
<reference evidence="6" key="1">
    <citation type="journal article" date="2014" name="Int. J. Syst. Evol. Microbiol.">
        <title>Complete genome sequence of Corynebacterium casei LMG S-19264T (=DSM 44701T), isolated from a smear-ripened cheese.</title>
        <authorList>
            <consortium name="US DOE Joint Genome Institute (JGI-PGF)"/>
            <person name="Walter F."/>
            <person name="Albersmeier A."/>
            <person name="Kalinowski J."/>
            <person name="Ruckert C."/>
        </authorList>
    </citation>
    <scope>NUCLEOTIDE SEQUENCE</scope>
    <source>
        <strain evidence="6">KCTC 42731</strain>
    </source>
</reference>
<evidence type="ECO:0000313" key="7">
    <source>
        <dbReference type="Proteomes" id="UP000623842"/>
    </source>
</evidence>
<reference evidence="6" key="2">
    <citation type="submission" date="2020-09" db="EMBL/GenBank/DDBJ databases">
        <authorList>
            <person name="Sun Q."/>
            <person name="Kim S."/>
        </authorList>
    </citation>
    <scope>NUCLEOTIDE SEQUENCE</scope>
    <source>
        <strain evidence="6">KCTC 42731</strain>
    </source>
</reference>